<reference evidence="2 3" key="1">
    <citation type="submission" date="2020-08" db="EMBL/GenBank/DDBJ databases">
        <title>Studying the diversity of plant-associated saprophytic bacteria and their role in host health and plant-pathogen interactions.</title>
        <authorList>
            <person name="Potnis N."/>
        </authorList>
    </citation>
    <scope>NUCLEOTIDE SEQUENCE [LARGE SCALE GENOMIC DNA]</scope>
    <source>
        <strain evidence="2 3">CFBP 7922</strain>
    </source>
</reference>
<comment type="caution">
    <text evidence="2">The sequence shown here is derived from an EMBL/GenBank/DDBJ whole genome shotgun (WGS) entry which is preliminary data.</text>
</comment>
<name>A0AAW3U976_XANEU</name>
<organism evidence="2 3">
    <name type="scientific">Xanthomonas euvesicatoria</name>
    <dbReference type="NCBI Taxonomy" id="456327"/>
    <lineage>
        <taxon>Bacteria</taxon>
        <taxon>Pseudomonadati</taxon>
        <taxon>Pseudomonadota</taxon>
        <taxon>Gammaproteobacteria</taxon>
        <taxon>Lysobacterales</taxon>
        <taxon>Lysobacteraceae</taxon>
        <taxon>Xanthomonas</taxon>
    </lineage>
</organism>
<proteinExistence type="predicted"/>
<feature type="region of interest" description="Disordered" evidence="1">
    <location>
        <begin position="1"/>
        <end position="31"/>
    </location>
</feature>
<accession>A0AAW3U976</accession>
<evidence type="ECO:0000313" key="3">
    <source>
        <dbReference type="Proteomes" id="UP000576603"/>
    </source>
</evidence>
<dbReference type="AlphaFoldDB" id="A0AAW3U976"/>
<evidence type="ECO:0000313" key="2">
    <source>
        <dbReference type="EMBL" id="MBB4725276.1"/>
    </source>
</evidence>
<protein>
    <submittedName>
        <fullName evidence="2">Uncharacterized protein</fullName>
    </submittedName>
</protein>
<dbReference type="EMBL" id="JACHNL010000009">
    <property type="protein sequence ID" value="MBB4725276.1"/>
    <property type="molecule type" value="Genomic_DNA"/>
</dbReference>
<evidence type="ECO:0000256" key="1">
    <source>
        <dbReference type="SAM" id="MobiDB-lite"/>
    </source>
</evidence>
<sequence>MPAAIDGRAGRDPRGWPLTQTTARPSAAGAPSRHCTFGGYLHRHRQVARLARVAITQTAGREPGRYVRCLPLKCQRARLCRHQRGARACGSRCRCVPARRAWLPQGARRCREYMQAPIARTCARSSPQFLRRGCRLLCDHRMLPMPPVRRHVHASPMTTRCRGAGLPRSAHRMPTMLPSVAAATNAGAFVLRPRCAHAPGRRRRRYRHGPAPGACAIREGVFAQRRRGRGAHRCAGPAPPSKR</sequence>
<gene>
    <name evidence="2" type="ORF">FHY32_003674</name>
</gene>
<dbReference type="Proteomes" id="UP000576603">
    <property type="component" value="Unassembled WGS sequence"/>
</dbReference>